<dbReference type="PROSITE" id="PS51184">
    <property type="entry name" value="JMJC"/>
    <property type="match status" value="1"/>
</dbReference>
<dbReference type="InterPro" id="IPR050690">
    <property type="entry name" value="JHDM1_Histone_Demethylase"/>
</dbReference>
<keyword evidence="10" id="KW-0805">Transcription regulation</keyword>
<dbReference type="GO" id="GO:0051213">
    <property type="term" value="F:dioxygenase activity"/>
    <property type="evidence" value="ECO:0007669"/>
    <property type="project" value="UniProtKB-KW"/>
</dbReference>
<dbReference type="InterPro" id="IPR011011">
    <property type="entry name" value="Znf_FYVE_PHD"/>
</dbReference>
<feature type="domain" description="PHD-type" evidence="15">
    <location>
        <begin position="5"/>
        <end position="56"/>
    </location>
</feature>
<evidence type="ECO:0000259" key="15">
    <source>
        <dbReference type="PROSITE" id="PS50016"/>
    </source>
</evidence>
<dbReference type="GO" id="GO:0008270">
    <property type="term" value="F:zinc ion binding"/>
    <property type="evidence" value="ECO:0007669"/>
    <property type="project" value="UniProtKB-KW"/>
</dbReference>
<evidence type="ECO:0000256" key="1">
    <source>
        <dbReference type="ARBA" id="ARBA00004123"/>
    </source>
</evidence>
<dbReference type="InterPro" id="IPR019786">
    <property type="entry name" value="Zinc_finger_PHD-type_CS"/>
</dbReference>
<evidence type="ECO:0000256" key="6">
    <source>
        <dbReference type="ARBA" id="ARBA00022853"/>
    </source>
</evidence>
<dbReference type="GO" id="GO:0007420">
    <property type="term" value="P:brain development"/>
    <property type="evidence" value="ECO:0007669"/>
    <property type="project" value="UniProtKB-ARBA"/>
</dbReference>
<evidence type="ECO:0000256" key="3">
    <source>
        <dbReference type="ARBA" id="ARBA00022723"/>
    </source>
</evidence>
<evidence type="ECO:0000256" key="12">
    <source>
        <dbReference type="ARBA" id="ARBA00023242"/>
    </source>
</evidence>
<reference evidence="17" key="2">
    <citation type="submission" date="2025-09" db="UniProtKB">
        <authorList>
            <consortium name="Ensembl"/>
        </authorList>
    </citation>
    <scope>IDENTIFICATION</scope>
</reference>
<sequence>MASVPVYCLCRLPYDVTRFMIECDVCQDWFHGSCVGVEEDKAADIDQYHCPNCQVTHGPSVMGRDSGRPVKTGSAQFVRELRSRTFPSADEVLLKPTGAQLTVEFLEERSFSVPVLVLRKDGLGMNLPPSSFSVSDVEHYIGSDKEIDVIDVNRQADLKMKLGEFVEYYNSPNRDRVLNVISLEFSDTRLSNLVETPKIVRKLSWVENLWPEESIFERPNVQKYCLMGVKDSYTDFHIDFGGTSVWYHVLRGEKIFYLIRPTAANLSLFERWSSSSNQNELFFGDQVDMCYKCSLKQGNTLFIPTGWIHAVLTPVDCLAFGGNFLHSLNIDMQLRAYEIEKRLSTADLFRFPNFETVCWYVGKHLLDTFRGLRENRRHPATYLVHGAKALNNAFRSWTRKESLAEHEHEIPETIKTQQLVKDLAKEIRLVEVRVALGLPRKLPRAKPCSDPHRIREPGEVDFDIEEDYTTDEEMLTVQGVKGGAGGILDLLKASKQVAGLDSALSEEAPASPSTRDAIQGMLSMANPPSSSSSSSSSSPLSISGGGEMLGLIKEKGGRAGWISGVKKSEKKTTFQRPGKRPVKRPARHLSDEESLDEQETLGTCFKDSDYVYPSLESDEEDHISKSKMKRKRNWDDTPWSPKARVTPTLPKQERPVREGARVASVETGLAAAAAKLAQQEQQKTITKRKYTKKKVPQEKVHSAAAQLQCQPDSAPVSPPLPSEVEVYSASLLDHEYTAGPGPFSPGGPRGSGAMAPGVFLTSRRPSLSPQNSSRVCQGKRPKKGLATAKQRLGKILKIHRNGKLLL</sequence>
<dbReference type="Gene3D" id="3.30.40.10">
    <property type="entry name" value="Zinc/RING finger domain, C3HC4 (zinc finger)"/>
    <property type="match status" value="1"/>
</dbReference>
<dbReference type="SMART" id="SM00558">
    <property type="entry name" value="JmjC"/>
    <property type="match status" value="1"/>
</dbReference>
<comment type="subcellular location">
    <subcellularLocation>
        <location evidence="1">Nucleus</location>
    </subcellularLocation>
</comment>
<keyword evidence="3" id="KW-0479">Metal-binding</keyword>
<dbReference type="InterPro" id="IPR019787">
    <property type="entry name" value="Znf_PHD-finger"/>
</dbReference>
<dbReference type="FunFam" id="2.60.120.650:FF:000006">
    <property type="entry name" value="histone lysine demethylase PHF8 isoform X1"/>
    <property type="match status" value="1"/>
</dbReference>
<dbReference type="PANTHER" id="PTHR23123">
    <property type="entry name" value="PHD/F-BOX CONTAINING PROTEIN"/>
    <property type="match status" value="1"/>
</dbReference>
<evidence type="ECO:0000259" key="16">
    <source>
        <dbReference type="PROSITE" id="PS51184"/>
    </source>
</evidence>
<keyword evidence="8" id="KW-0560">Oxidoreductase</keyword>
<dbReference type="InterPro" id="IPR001965">
    <property type="entry name" value="Znf_PHD"/>
</dbReference>
<organism evidence="17 18">
    <name type="scientific">Cyprinus carpio</name>
    <name type="common">Common carp</name>
    <dbReference type="NCBI Taxonomy" id="7962"/>
    <lineage>
        <taxon>Eukaryota</taxon>
        <taxon>Metazoa</taxon>
        <taxon>Chordata</taxon>
        <taxon>Craniata</taxon>
        <taxon>Vertebrata</taxon>
        <taxon>Euteleostomi</taxon>
        <taxon>Actinopterygii</taxon>
        <taxon>Neopterygii</taxon>
        <taxon>Teleostei</taxon>
        <taxon>Ostariophysi</taxon>
        <taxon>Cypriniformes</taxon>
        <taxon>Cyprinidae</taxon>
        <taxon>Cyprininae</taxon>
        <taxon>Cyprinus</taxon>
    </lineage>
</organism>
<keyword evidence="5" id="KW-0862">Zinc</keyword>
<dbReference type="Ensembl" id="ENSCCRT00010009622.1">
    <property type="protein sequence ID" value="ENSCCRP00010008847.1"/>
    <property type="gene ID" value="ENSCCRG00010003732.1"/>
</dbReference>
<keyword evidence="6" id="KW-0156">Chromatin regulator</keyword>
<evidence type="ECO:0000256" key="11">
    <source>
        <dbReference type="ARBA" id="ARBA00023163"/>
    </source>
</evidence>
<dbReference type="SMART" id="SM00249">
    <property type="entry name" value="PHD"/>
    <property type="match status" value="1"/>
</dbReference>
<dbReference type="Pfam" id="PF00628">
    <property type="entry name" value="PHD"/>
    <property type="match status" value="1"/>
</dbReference>
<keyword evidence="7" id="KW-0223">Dioxygenase</keyword>
<dbReference type="Pfam" id="PF17811">
    <property type="entry name" value="JHD"/>
    <property type="match status" value="1"/>
</dbReference>
<evidence type="ECO:0000256" key="2">
    <source>
        <dbReference type="ARBA" id="ARBA00006942"/>
    </source>
</evidence>
<name>A0A8C1I998_CYPCA</name>
<evidence type="ECO:0000256" key="9">
    <source>
        <dbReference type="ARBA" id="ARBA00023004"/>
    </source>
</evidence>
<evidence type="ECO:0000256" key="4">
    <source>
        <dbReference type="ARBA" id="ARBA00022771"/>
    </source>
</evidence>
<feature type="region of interest" description="Disordered" evidence="14">
    <location>
        <begin position="560"/>
        <end position="598"/>
    </location>
</feature>
<dbReference type="Pfam" id="PF02373">
    <property type="entry name" value="JmjC"/>
    <property type="match status" value="1"/>
</dbReference>
<reference evidence="17" key="1">
    <citation type="submission" date="2025-08" db="UniProtKB">
        <authorList>
            <consortium name="Ensembl"/>
        </authorList>
    </citation>
    <scope>IDENTIFICATION</scope>
</reference>
<accession>A0A8C1I998</accession>
<dbReference type="GO" id="GO:0006325">
    <property type="term" value="P:chromatin organization"/>
    <property type="evidence" value="ECO:0007669"/>
    <property type="project" value="UniProtKB-KW"/>
</dbReference>
<dbReference type="Gene3D" id="1.20.58.1360">
    <property type="match status" value="1"/>
</dbReference>
<feature type="compositionally biased region" description="Basic residues" evidence="14">
    <location>
        <begin position="685"/>
        <end position="694"/>
    </location>
</feature>
<evidence type="ECO:0000256" key="5">
    <source>
        <dbReference type="ARBA" id="ARBA00022833"/>
    </source>
</evidence>
<feature type="compositionally biased region" description="Basic residues" evidence="14">
    <location>
        <begin position="577"/>
        <end position="587"/>
    </location>
</feature>
<dbReference type="Proteomes" id="UP000694427">
    <property type="component" value="Unplaced"/>
</dbReference>
<evidence type="ECO:0000313" key="18">
    <source>
        <dbReference type="Proteomes" id="UP000694427"/>
    </source>
</evidence>
<feature type="region of interest" description="Disordered" evidence="14">
    <location>
        <begin position="737"/>
        <end position="787"/>
    </location>
</feature>
<evidence type="ECO:0000256" key="8">
    <source>
        <dbReference type="ARBA" id="ARBA00023002"/>
    </source>
</evidence>
<keyword evidence="18" id="KW-1185">Reference proteome</keyword>
<dbReference type="GO" id="GO:0005634">
    <property type="term" value="C:nucleus"/>
    <property type="evidence" value="ECO:0007669"/>
    <property type="project" value="UniProtKB-SubCell"/>
</dbReference>
<dbReference type="FunFam" id="3.30.40.10:FF:000193">
    <property type="entry name" value="lysine-specific demethylase PHF2 isoform X1"/>
    <property type="match status" value="1"/>
</dbReference>
<feature type="region of interest" description="Disordered" evidence="14">
    <location>
        <begin position="616"/>
        <end position="657"/>
    </location>
</feature>
<feature type="region of interest" description="Disordered" evidence="14">
    <location>
        <begin position="521"/>
        <end position="548"/>
    </location>
</feature>
<dbReference type="AlphaFoldDB" id="A0A8C1I998"/>
<dbReference type="InterPro" id="IPR013083">
    <property type="entry name" value="Znf_RING/FYVE/PHD"/>
</dbReference>
<evidence type="ECO:0000256" key="10">
    <source>
        <dbReference type="ARBA" id="ARBA00023015"/>
    </source>
</evidence>
<dbReference type="Gene3D" id="2.60.120.650">
    <property type="entry name" value="Cupin"/>
    <property type="match status" value="1"/>
</dbReference>
<comment type="similarity">
    <text evidence="2">Belongs to the JHDM1 histone demethylase family. JHDM1D subfamily.</text>
</comment>
<feature type="compositionally biased region" description="Polar residues" evidence="14">
    <location>
        <begin position="763"/>
        <end position="775"/>
    </location>
</feature>
<evidence type="ECO:0000256" key="13">
    <source>
        <dbReference type="PROSITE-ProRule" id="PRU00146"/>
    </source>
</evidence>
<feature type="domain" description="JmjC" evidence="16">
    <location>
        <begin position="185"/>
        <end position="341"/>
    </location>
</feature>
<keyword evidence="12" id="KW-0539">Nucleus</keyword>
<keyword evidence="9" id="KW-0408">Iron</keyword>
<feature type="region of interest" description="Disordered" evidence="14">
    <location>
        <begin position="683"/>
        <end position="721"/>
    </location>
</feature>
<evidence type="ECO:0000256" key="14">
    <source>
        <dbReference type="SAM" id="MobiDB-lite"/>
    </source>
</evidence>
<keyword evidence="11" id="KW-0804">Transcription</keyword>
<dbReference type="PROSITE" id="PS01359">
    <property type="entry name" value="ZF_PHD_1"/>
    <property type="match status" value="1"/>
</dbReference>
<keyword evidence="4 13" id="KW-0863">Zinc-finger</keyword>
<protein>
    <submittedName>
        <fullName evidence="17">PHD finger protein 8</fullName>
    </submittedName>
</protein>
<dbReference type="SUPFAM" id="SSF51197">
    <property type="entry name" value="Clavaminate synthase-like"/>
    <property type="match status" value="1"/>
</dbReference>
<feature type="compositionally biased region" description="Low complexity" evidence="14">
    <location>
        <begin position="527"/>
        <end position="542"/>
    </location>
</feature>
<dbReference type="PROSITE" id="PS50016">
    <property type="entry name" value="ZF_PHD_2"/>
    <property type="match status" value="1"/>
</dbReference>
<dbReference type="InterPro" id="IPR041070">
    <property type="entry name" value="JHD"/>
</dbReference>
<evidence type="ECO:0000313" key="17">
    <source>
        <dbReference type="Ensembl" id="ENSCCRP00010008847.1"/>
    </source>
</evidence>
<dbReference type="CDD" id="cd15554">
    <property type="entry name" value="PHD_PHF2_like"/>
    <property type="match status" value="1"/>
</dbReference>
<dbReference type="SUPFAM" id="SSF57903">
    <property type="entry name" value="FYVE/PHD zinc finger"/>
    <property type="match status" value="1"/>
</dbReference>
<proteinExistence type="inferred from homology"/>
<dbReference type="InterPro" id="IPR003347">
    <property type="entry name" value="JmjC_dom"/>
</dbReference>
<evidence type="ECO:0000256" key="7">
    <source>
        <dbReference type="ARBA" id="ARBA00022964"/>
    </source>
</evidence>